<feature type="transmembrane region" description="Helical" evidence="11">
    <location>
        <begin position="192"/>
        <end position="212"/>
    </location>
</feature>
<dbReference type="GO" id="GO:0005886">
    <property type="term" value="C:plasma membrane"/>
    <property type="evidence" value="ECO:0007669"/>
    <property type="project" value="UniProtKB-SubCell"/>
</dbReference>
<gene>
    <name evidence="13" type="ORF">LP43_1873</name>
</gene>
<feature type="transmembrane region" description="Helical" evidence="11">
    <location>
        <begin position="232"/>
        <end position="257"/>
    </location>
</feature>
<dbReference type="Proteomes" id="UP000029999">
    <property type="component" value="Unassembled WGS sequence"/>
</dbReference>
<dbReference type="InterPro" id="IPR013833">
    <property type="entry name" value="Cyt_c_oxidase_su3_a-hlx"/>
</dbReference>
<evidence type="ECO:0000256" key="11">
    <source>
        <dbReference type="SAM" id="Phobius"/>
    </source>
</evidence>
<proteinExistence type="inferred from homology"/>
<dbReference type="InterPro" id="IPR000298">
    <property type="entry name" value="Cyt_c_oxidase-like_su3"/>
</dbReference>
<dbReference type="InterPro" id="IPR035973">
    <property type="entry name" value="Cyt_c_oxidase_su3-like_sf"/>
</dbReference>
<evidence type="ECO:0000256" key="7">
    <source>
        <dbReference type="ARBA" id="ARBA00023136"/>
    </source>
</evidence>
<dbReference type="GO" id="GO:0016491">
    <property type="term" value="F:oxidoreductase activity"/>
    <property type="evidence" value="ECO:0007669"/>
    <property type="project" value="UniProtKB-KW"/>
</dbReference>
<dbReference type="PROSITE" id="PS50253">
    <property type="entry name" value="COX3"/>
    <property type="match status" value="1"/>
</dbReference>
<dbReference type="PANTHER" id="PTHR11403">
    <property type="entry name" value="CYTOCHROME C OXIDASE SUBUNIT III"/>
    <property type="match status" value="1"/>
</dbReference>
<dbReference type="RefSeq" id="WP_036314473.1">
    <property type="nucleotide sequence ID" value="NZ_JRQD01000004.1"/>
</dbReference>
<dbReference type="Gene3D" id="1.10.287.70">
    <property type="match status" value="1"/>
</dbReference>
<evidence type="ECO:0000256" key="5">
    <source>
        <dbReference type="ARBA" id="ARBA00022967"/>
    </source>
</evidence>
<dbReference type="InterPro" id="IPR024791">
    <property type="entry name" value="Cyt_c/ubiquinol_Oxase_su3"/>
</dbReference>
<protein>
    <recommendedName>
        <fullName evidence="3">cytochrome-c oxidase</fullName>
        <ecNumber evidence="3">7.1.1.9</ecNumber>
    </recommendedName>
    <alternativeName>
        <fullName evidence="8">Cytochrome aa3 subunit 3</fullName>
    </alternativeName>
    <alternativeName>
        <fullName evidence="9">Cytochrome c oxidase polypeptide III</fullName>
    </alternativeName>
</protein>
<comment type="caution">
    <text evidence="13">The sequence shown here is derived from an EMBL/GenBank/DDBJ whole genome shotgun (WGS) entry which is preliminary data.</text>
</comment>
<keyword evidence="13" id="KW-0560">Oxidoreductase</keyword>
<evidence type="ECO:0000256" key="10">
    <source>
        <dbReference type="RuleBase" id="RU003376"/>
    </source>
</evidence>
<dbReference type="EC" id="7.1.1.9" evidence="3"/>
<evidence type="ECO:0000256" key="8">
    <source>
        <dbReference type="ARBA" id="ARBA00031400"/>
    </source>
</evidence>
<feature type="transmembrane region" description="Helical" evidence="11">
    <location>
        <begin position="277"/>
        <end position="295"/>
    </location>
</feature>
<dbReference type="Pfam" id="PF00510">
    <property type="entry name" value="COX3"/>
    <property type="match status" value="2"/>
</dbReference>
<sequence length="296" mass="33411">MVQSPQAYYVPAQSYWPIIGAIGLFGTLGGTALLLYSLQQEQASLLAQIMLFSGILILAGMLIGWFAAVIAESRKGLYSPQLDLSFRYSMSWFIFSEVMFFFAFFGALFYIRVFAVPWLGGEGDKGLANMLWPDFTAVWPLLEAPNTDQFRPIKAIIDPWHIPLLNTILLVASSFTLLAAHKFLKKGNRPKVKLWLGITIALGLSFLTLQIFEYFEAYNELDLTLESGIYGATFFLLTGFHGAHVTIGSIILMVLLLRVYQGHFTGEKHFAFEAGAWYWHFVDVVWILLFTTVYIL</sequence>
<evidence type="ECO:0000256" key="3">
    <source>
        <dbReference type="ARBA" id="ARBA00012949"/>
    </source>
</evidence>
<comment type="subcellular location">
    <subcellularLocation>
        <location evidence="10">Cell membrane</location>
        <topology evidence="10">Multi-pass membrane protein</topology>
    </subcellularLocation>
    <subcellularLocation>
        <location evidence="1">Membrane</location>
        <topology evidence="1">Multi-pass membrane protein</topology>
    </subcellularLocation>
</comment>
<feature type="transmembrane region" description="Helical" evidence="11">
    <location>
        <begin position="15"/>
        <end position="37"/>
    </location>
</feature>
<dbReference type="CDD" id="cd01665">
    <property type="entry name" value="Cyt_c_Oxidase_III"/>
    <property type="match status" value="1"/>
</dbReference>
<reference evidence="13 14" key="1">
    <citation type="submission" date="2014-09" db="EMBL/GenBank/DDBJ databases">
        <authorList>
            <person name="Grob C."/>
            <person name="Taubert M."/>
            <person name="Howat A.M."/>
            <person name="Burns O.J."/>
            <person name="Dixon J.L."/>
            <person name="Chen Y."/>
            <person name="Murrell J.C."/>
        </authorList>
    </citation>
    <scope>NUCLEOTIDE SEQUENCE [LARGE SCALE GENOMIC DNA]</scope>
    <source>
        <strain evidence="13">L4</strain>
    </source>
</reference>
<dbReference type="InterPro" id="IPR033945">
    <property type="entry name" value="Cyt_c_oxase_su3_dom"/>
</dbReference>
<feature type="domain" description="Heme-copper oxidase subunit III family profile" evidence="12">
    <location>
        <begin position="4"/>
        <end position="296"/>
    </location>
</feature>
<evidence type="ECO:0000256" key="4">
    <source>
        <dbReference type="ARBA" id="ARBA00022692"/>
    </source>
</evidence>
<dbReference type="FunFam" id="1.20.120.80:FF:000003">
    <property type="entry name" value="Cytochrome c oxidase subunit 3"/>
    <property type="match status" value="1"/>
</dbReference>
<evidence type="ECO:0000313" key="13">
    <source>
        <dbReference type="EMBL" id="KGM06649.1"/>
    </source>
</evidence>
<dbReference type="AlphaFoldDB" id="A0A0A0BHT5"/>
<keyword evidence="7 11" id="KW-0472">Membrane</keyword>
<dbReference type="GO" id="GO:0019646">
    <property type="term" value="P:aerobic electron transport chain"/>
    <property type="evidence" value="ECO:0007669"/>
    <property type="project" value="InterPro"/>
</dbReference>
<organism evidence="13 14">
    <name type="scientific">Methylophaga thiooxydans</name>
    <dbReference type="NCBI Taxonomy" id="392484"/>
    <lineage>
        <taxon>Bacteria</taxon>
        <taxon>Pseudomonadati</taxon>
        <taxon>Pseudomonadota</taxon>
        <taxon>Gammaproteobacteria</taxon>
        <taxon>Thiotrichales</taxon>
        <taxon>Piscirickettsiaceae</taxon>
        <taxon>Methylophaga</taxon>
    </lineage>
</organism>
<dbReference type="PANTHER" id="PTHR11403:SF7">
    <property type="entry name" value="CYTOCHROME C OXIDASE SUBUNIT 3"/>
    <property type="match status" value="1"/>
</dbReference>
<keyword evidence="4 10" id="KW-0812">Transmembrane</keyword>
<evidence type="ECO:0000256" key="6">
    <source>
        <dbReference type="ARBA" id="ARBA00022989"/>
    </source>
</evidence>
<feature type="transmembrane region" description="Helical" evidence="11">
    <location>
        <begin position="162"/>
        <end position="180"/>
    </location>
</feature>
<comment type="similarity">
    <text evidence="2 10">Belongs to the cytochrome c oxidase subunit 3 family.</text>
</comment>
<evidence type="ECO:0000313" key="14">
    <source>
        <dbReference type="Proteomes" id="UP000029999"/>
    </source>
</evidence>
<accession>A0A0A0BHT5</accession>
<keyword evidence="5" id="KW-1278">Translocase</keyword>
<evidence type="ECO:0000259" key="12">
    <source>
        <dbReference type="PROSITE" id="PS50253"/>
    </source>
</evidence>
<dbReference type="GO" id="GO:0004129">
    <property type="term" value="F:cytochrome-c oxidase activity"/>
    <property type="evidence" value="ECO:0007669"/>
    <property type="project" value="UniProtKB-EC"/>
</dbReference>
<evidence type="ECO:0000256" key="9">
    <source>
        <dbReference type="ARBA" id="ARBA00031625"/>
    </source>
</evidence>
<dbReference type="Gene3D" id="1.20.120.80">
    <property type="entry name" value="Cytochrome c oxidase, subunit III, four-helix bundle"/>
    <property type="match status" value="1"/>
</dbReference>
<name>A0A0A0BHT5_9GAMM</name>
<evidence type="ECO:0000256" key="2">
    <source>
        <dbReference type="ARBA" id="ARBA00010581"/>
    </source>
</evidence>
<dbReference type="STRING" id="392484.LP43_1873"/>
<feature type="transmembrane region" description="Helical" evidence="11">
    <location>
        <begin position="49"/>
        <end position="71"/>
    </location>
</feature>
<feature type="transmembrane region" description="Helical" evidence="11">
    <location>
        <begin position="91"/>
        <end position="114"/>
    </location>
</feature>
<keyword evidence="6 11" id="KW-1133">Transmembrane helix</keyword>
<evidence type="ECO:0000256" key="1">
    <source>
        <dbReference type="ARBA" id="ARBA00004141"/>
    </source>
</evidence>
<dbReference type="EMBL" id="JRQD01000004">
    <property type="protein sequence ID" value="KGM06649.1"/>
    <property type="molecule type" value="Genomic_DNA"/>
</dbReference>
<dbReference type="SUPFAM" id="SSF81452">
    <property type="entry name" value="Cytochrome c oxidase subunit III-like"/>
    <property type="match status" value="1"/>
</dbReference>